<proteinExistence type="predicted"/>
<accession>A0AAD1W1W6</accession>
<dbReference type="Proteomes" id="UP001295444">
    <property type="component" value="Chromosome 03"/>
</dbReference>
<keyword evidence="1" id="KW-1133">Transmembrane helix</keyword>
<dbReference type="EMBL" id="OW240914">
    <property type="protein sequence ID" value="CAH2278363.1"/>
    <property type="molecule type" value="Genomic_DNA"/>
</dbReference>
<feature type="transmembrane region" description="Helical" evidence="1">
    <location>
        <begin position="144"/>
        <end position="163"/>
    </location>
</feature>
<evidence type="ECO:0000313" key="3">
    <source>
        <dbReference type="Proteomes" id="UP001295444"/>
    </source>
</evidence>
<dbReference type="AlphaFoldDB" id="A0AAD1W1W6"/>
<protein>
    <submittedName>
        <fullName evidence="2">Uncharacterized protein</fullName>
    </submittedName>
</protein>
<evidence type="ECO:0000256" key="1">
    <source>
        <dbReference type="SAM" id="Phobius"/>
    </source>
</evidence>
<keyword evidence="1" id="KW-0812">Transmembrane</keyword>
<organism evidence="2 3">
    <name type="scientific">Pelobates cultripes</name>
    <name type="common">Western spadefoot toad</name>
    <dbReference type="NCBI Taxonomy" id="61616"/>
    <lineage>
        <taxon>Eukaryota</taxon>
        <taxon>Metazoa</taxon>
        <taxon>Chordata</taxon>
        <taxon>Craniata</taxon>
        <taxon>Vertebrata</taxon>
        <taxon>Euteleostomi</taxon>
        <taxon>Amphibia</taxon>
        <taxon>Batrachia</taxon>
        <taxon>Anura</taxon>
        <taxon>Pelobatoidea</taxon>
        <taxon>Pelobatidae</taxon>
        <taxon>Pelobates</taxon>
    </lineage>
</organism>
<keyword evidence="1" id="KW-0472">Membrane</keyword>
<gene>
    <name evidence="2" type="ORF">PECUL_23A006907</name>
</gene>
<keyword evidence="3" id="KW-1185">Reference proteome</keyword>
<sequence length="165" mass="18636">MTVTLLAAVASTKKQEMSQPRHISRNILLYDCHTGTQNHHRQAVQTEFSSDTSYSTDVNLSSAVQIGQRLAVIGDELNRTFETRRQSSMARVVRASMRFVSNCQAFVLNVLRSVKNFPSRVDHVEITGRSHPIPVMDLGWVCRYMLLVIALVVIWAVFVKLGFDD</sequence>
<reference evidence="2" key="1">
    <citation type="submission" date="2022-03" db="EMBL/GenBank/DDBJ databases">
        <authorList>
            <person name="Alioto T."/>
            <person name="Alioto T."/>
            <person name="Gomez Garrido J."/>
        </authorList>
    </citation>
    <scope>NUCLEOTIDE SEQUENCE</scope>
</reference>
<evidence type="ECO:0000313" key="2">
    <source>
        <dbReference type="EMBL" id="CAH2278363.1"/>
    </source>
</evidence>
<name>A0AAD1W1W6_PELCU</name>